<accession>A0A4Q0I5C9</accession>
<keyword evidence="4" id="KW-1185">Reference proteome</keyword>
<gene>
    <name evidence="3" type="ORF">EFD62_09735</name>
</gene>
<organism evidence="3 4">
    <name type="scientific">Acetivibrio mesophilus</name>
    <dbReference type="NCBI Taxonomy" id="2487273"/>
    <lineage>
        <taxon>Bacteria</taxon>
        <taxon>Bacillati</taxon>
        <taxon>Bacillota</taxon>
        <taxon>Clostridia</taxon>
        <taxon>Eubacteriales</taxon>
        <taxon>Oscillospiraceae</taxon>
        <taxon>Acetivibrio</taxon>
    </lineage>
</organism>
<evidence type="ECO:0000313" key="3">
    <source>
        <dbReference type="EMBL" id="RXE58965.1"/>
    </source>
</evidence>
<feature type="domain" description="SLH" evidence="2">
    <location>
        <begin position="443"/>
        <end position="506"/>
    </location>
</feature>
<reference evidence="4" key="1">
    <citation type="submission" date="2018-11" db="EMBL/GenBank/DDBJ databases">
        <title>Genome sequencing of a novel mesophilic and cellulolytic organism within the genus Hungateiclostridium.</title>
        <authorList>
            <person name="Rettenmaier R."/>
            <person name="Liebl W."/>
            <person name="Zverlov V."/>
        </authorList>
    </citation>
    <scope>NUCLEOTIDE SEQUENCE [LARGE SCALE GENOMIC DNA]</scope>
    <source>
        <strain evidence="4">N2K1</strain>
    </source>
</reference>
<dbReference type="Pfam" id="PF00395">
    <property type="entry name" value="SLH"/>
    <property type="match status" value="3"/>
</dbReference>
<evidence type="ECO:0000256" key="1">
    <source>
        <dbReference type="ARBA" id="ARBA00022737"/>
    </source>
</evidence>
<dbReference type="PROSITE" id="PS51272">
    <property type="entry name" value="SLH"/>
    <property type="match status" value="3"/>
</dbReference>
<dbReference type="EMBL" id="RLII01000011">
    <property type="protein sequence ID" value="RXE58965.1"/>
    <property type="molecule type" value="Genomic_DNA"/>
</dbReference>
<protein>
    <submittedName>
        <fullName evidence="3">S-layer homology domain-containing protein</fullName>
    </submittedName>
</protein>
<keyword evidence="1" id="KW-0677">Repeat</keyword>
<feature type="domain" description="SLH" evidence="2">
    <location>
        <begin position="378"/>
        <end position="441"/>
    </location>
</feature>
<evidence type="ECO:0000313" key="4">
    <source>
        <dbReference type="Proteomes" id="UP000289166"/>
    </source>
</evidence>
<dbReference type="Proteomes" id="UP000289166">
    <property type="component" value="Unassembled WGS sequence"/>
</dbReference>
<name>A0A4Q0I5C9_9FIRM</name>
<dbReference type="AlphaFoldDB" id="A0A4Q0I5C9"/>
<feature type="domain" description="SLH" evidence="2">
    <location>
        <begin position="301"/>
        <end position="363"/>
    </location>
</feature>
<sequence length="514" mass="57343">MKRGLAFITAILIIVFIIGGVQVSAREGDSGYEGGISSGEAAGKTSFEYKEVCFITGEPVVFEGTLTIKKTLKQDKTTGKNVITSNYTYNLKSLEKNATLTRFLSYNTTLTEKENGQIIEETGFGGRCTEVVKIGSTTYTLENYDFTKTNIKDTKPAVDYFAGNLWGRKTYRTGTGTNSGEVTVEISGDYYGYNQFWGTVETQVINYVIESQKKSDGLIDRWGGTASVSISSSTTKKIDYVENKPDIISFEGGFVESQYNNSILQYTAKLPEFDHQGVSTDRMIETRDSLMIESFPMSRRLLVPELNHLRGHWAENDIKALYSLEIFKENPADFDPQEIMTRAEFADAIVLAASQVPKDSLLVESKTTKKSVNTKEEILSPFTDVSTQSKYFESINSAYKRGMISGRGDKTFAPEDYLTTADAITILIKTLGLEGLAPSSGAVTVFRDSDDIPRYAKNSVYVAQRIGLVMGDDKGYLKPNEYISKARAAVIINNFIDYMRNDLKKDYRERIVNY</sequence>
<dbReference type="InterPro" id="IPR001119">
    <property type="entry name" value="SLH_dom"/>
</dbReference>
<comment type="caution">
    <text evidence="3">The sequence shown here is derived from an EMBL/GenBank/DDBJ whole genome shotgun (WGS) entry which is preliminary data.</text>
</comment>
<proteinExistence type="predicted"/>
<dbReference type="OrthoDB" id="2985276at2"/>
<evidence type="ECO:0000259" key="2">
    <source>
        <dbReference type="PROSITE" id="PS51272"/>
    </source>
</evidence>